<gene>
    <name evidence="5" type="ORF">H1D24_18495</name>
</gene>
<sequence>MAGEARILMVDDHEGNLFALESALTPLGLPLERATGGDEALKIILRGGIGLVLLDVVMPDVSGLDVVRYMSRLEQTQGIPVILLTGLGHDSQISTAALQLGVADFVVKPVDPWALRMKARYLYAAHQRMRSLEQELVTLRGRNGKGTGAEGAAVSGPGPRPGTGFGAGTGSGSGTGTEPGSRTGCGTEAEAEAEAEPGAPTAKPRPAAAVRPGGVG</sequence>
<feature type="compositionally biased region" description="Low complexity" evidence="3">
    <location>
        <begin position="178"/>
        <end position="188"/>
    </location>
</feature>
<organism evidence="5 6">
    <name type="scientific">Streptomyces himalayensis subsp. himalayensis</name>
    <dbReference type="NCBI Taxonomy" id="2756131"/>
    <lineage>
        <taxon>Bacteria</taxon>
        <taxon>Bacillati</taxon>
        <taxon>Actinomycetota</taxon>
        <taxon>Actinomycetes</taxon>
        <taxon>Kitasatosporales</taxon>
        <taxon>Streptomycetaceae</taxon>
        <taxon>Streptomyces</taxon>
        <taxon>Streptomyces himalayensis</taxon>
    </lineage>
</organism>
<feature type="compositionally biased region" description="Gly residues" evidence="3">
    <location>
        <begin position="161"/>
        <end position="177"/>
    </location>
</feature>
<dbReference type="Gene3D" id="3.40.50.2300">
    <property type="match status" value="1"/>
</dbReference>
<dbReference type="Proteomes" id="UP000545761">
    <property type="component" value="Unassembled WGS sequence"/>
</dbReference>
<dbReference type="PANTHER" id="PTHR44591:SF3">
    <property type="entry name" value="RESPONSE REGULATORY DOMAIN-CONTAINING PROTEIN"/>
    <property type="match status" value="1"/>
</dbReference>
<protein>
    <submittedName>
        <fullName evidence="5">Response regulator</fullName>
    </submittedName>
</protein>
<dbReference type="GO" id="GO:0000160">
    <property type="term" value="P:phosphorelay signal transduction system"/>
    <property type="evidence" value="ECO:0007669"/>
    <property type="project" value="InterPro"/>
</dbReference>
<dbReference type="SMART" id="SM00448">
    <property type="entry name" value="REC"/>
    <property type="match status" value="1"/>
</dbReference>
<dbReference type="Pfam" id="PF00072">
    <property type="entry name" value="Response_reg"/>
    <property type="match status" value="1"/>
</dbReference>
<feature type="modified residue" description="4-aspartylphosphate" evidence="2">
    <location>
        <position position="55"/>
    </location>
</feature>
<proteinExistence type="predicted"/>
<feature type="region of interest" description="Disordered" evidence="3">
    <location>
        <begin position="142"/>
        <end position="216"/>
    </location>
</feature>
<dbReference type="InterPro" id="IPR011006">
    <property type="entry name" value="CheY-like_superfamily"/>
</dbReference>
<dbReference type="EMBL" id="JACEHE010000010">
    <property type="protein sequence ID" value="MBA2947743.1"/>
    <property type="molecule type" value="Genomic_DNA"/>
</dbReference>
<evidence type="ECO:0000313" key="6">
    <source>
        <dbReference type="Proteomes" id="UP000545761"/>
    </source>
</evidence>
<dbReference type="AlphaFoldDB" id="A0A7W0DN65"/>
<dbReference type="PROSITE" id="PS50110">
    <property type="entry name" value="RESPONSE_REGULATORY"/>
    <property type="match status" value="1"/>
</dbReference>
<evidence type="ECO:0000313" key="5">
    <source>
        <dbReference type="EMBL" id="MBA2947743.1"/>
    </source>
</evidence>
<dbReference type="SUPFAM" id="SSF52172">
    <property type="entry name" value="CheY-like"/>
    <property type="match status" value="1"/>
</dbReference>
<keyword evidence="1 2" id="KW-0597">Phosphoprotein</keyword>
<accession>A0A7W0DN65</accession>
<feature type="domain" description="Response regulatory" evidence="4">
    <location>
        <begin position="6"/>
        <end position="123"/>
    </location>
</feature>
<dbReference type="InterPro" id="IPR050595">
    <property type="entry name" value="Bact_response_regulator"/>
</dbReference>
<evidence type="ECO:0000259" key="4">
    <source>
        <dbReference type="PROSITE" id="PS50110"/>
    </source>
</evidence>
<dbReference type="InterPro" id="IPR001789">
    <property type="entry name" value="Sig_transdc_resp-reg_receiver"/>
</dbReference>
<name>A0A7W0DN65_9ACTN</name>
<comment type="caution">
    <text evidence="5">The sequence shown here is derived from an EMBL/GenBank/DDBJ whole genome shotgun (WGS) entry which is preliminary data.</text>
</comment>
<evidence type="ECO:0000256" key="1">
    <source>
        <dbReference type="ARBA" id="ARBA00022553"/>
    </source>
</evidence>
<evidence type="ECO:0000256" key="3">
    <source>
        <dbReference type="SAM" id="MobiDB-lite"/>
    </source>
</evidence>
<evidence type="ECO:0000256" key="2">
    <source>
        <dbReference type="PROSITE-ProRule" id="PRU00169"/>
    </source>
</evidence>
<dbReference type="RefSeq" id="WP_181658707.1">
    <property type="nucleotide sequence ID" value="NZ_JACEHE010000010.1"/>
</dbReference>
<reference evidence="5 6" key="1">
    <citation type="submission" date="2020-07" db="EMBL/GenBank/DDBJ databases">
        <title>Streptomyces isolated from Indian soil.</title>
        <authorList>
            <person name="Mandal S."/>
            <person name="Maiti P.K."/>
        </authorList>
    </citation>
    <scope>NUCLEOTIDE SEQUENCE [LARGE SCALE GENOMIC DNA]</scope>
    <source>
        <strain evidence="5 6">PSKA28</strain>
    </source>
</reference>
<dbReference type="PANTHER" id="PTHR44591">
    <property type="entry name" value="STRESS RESPONSE REGULATOR PROTEIN 1"/>
    <property type="match status" value="1"/>
</dbReference>